<dbReference type="InterPro" id="IPR050678">
    <property type="entry name" value="DNA_Partitioning_ATPase"/>
</dbReference>
<sequence>MPQLARAPASSRRPGALQQGGALYCACERQRATGATTHQAKSQLCKVALLQTHSVKTKNNYNVKTNKPLQRNYNEYNVKTNKPLHCISEVSMGRALLVASDKGGVGKSTTATNLASYLVNNSRTVIILKTDKNNDILSWNEKRKQNGLLPVPVYEEYGDVSEVIKRLKKICEVLIIDCPGHDSKEFRSALTVADTLLTLVKPSSDFEAETLTHVTEKVRTAQQINPDLQPWVLFTRINTTKPRHRKAAIDLDKLLRENPVWIQPLRTRISDLDIFEAACNEGAGVHDVRRASSLSTAKAQIELLAQELGINP</sequence>
<accession>A0A7G8AHV5</accession>
<proteinExistence type="predicted"/>
<dbReference type="EMBL" id="MT536763">
    <property type="protein sequence ID" value="QNI19196.1"/>
    <property type="molecule type" value="Genomic_DNA"/>
</dbReference>
<geneLocation type="plasmid" evidence="2">
    <name>pE566-mcr-1.1</name>
</geneLocation>
<reference evidence="2" key="1">
    <citation type="submission" date="2020-05" db="EMBL/GenBank/DDBJ databases">
        <authorList>
            <person name="Garcia J."/>
            <person name="Nastro M."/>
            <person name="Dabos L."/>
            <person name="Traglia G."/>
            <person name="Rodriguez H."/>
            <person name="Vay C."/>
        </authorList>
    </citation>
    <scope>NUCLEOTIDE SEQUENCE</scope>
    <source>
        <plasmid evidence="2">pE566-mcr-1.1</plasmid>
    </source>
</reference>
<protein>
    <submittedName>
        <fullName evidence="2">Chromosome partitioning protein ParA</fullName>
    </submittedName>
</protein>
<dbReference type="AlphaFoldDB" id="A0A7G8AHV5"/>
<name>A0A7G8AHV5_ECOLX</name>
<feature type="domain" description="CobQ/CobB/MinD/ParA nucleotide binding" evidence="1">
    <location>
        <begin position="97"/>
        <end position="261"/>
    </location>
</feature>
<dbReference type="Gene3D" id="3.40.50.300">
    <property type="entry name" value="P-loop containing nucleotide triphosphate hydrolases"/>
    <property type="match status" value="1"/>
</dbReference>
<dbReference type="SUPFAM" id="SSF52540">
    <property type="entry name" value="P-loop containing nucleoside triphosphate hydrolases"/>
    <property type="match status" value="1"/>
</dbReference>
<evidence type="ECO:0000313" key="2">
    <source>
        <dbReference type="EMBL" id="QNI19196.1"/>
    </source>
</evidence>
<keyword evidence="2" id="KW-0614">Plasmid</keyword>
<dbReference type="PANTHER" id="PTHR13696:SF96">
    <property type="entry name" value="COBQ_COBB_MIND_PARA NUCLEOTIDE BINDING DOMAIN-CONTAINING PROTEIN"/>
    <property type="match status" value="1"/>
</dbReference>
<organism evidence="2">
    <name type="scientific">Escherichia coli</name>
    <dbReference type="NCBI Taxonomy" id="562"/>
    <lineage>
        <taxon>Bacteria</taxon>
        <taxon>Pseudomonadati</taxon>
        <taxon>Pseudomonadota</taxon>
        <taxon>Gammaproteobacteria</taxon>
        <taxon>Enterobacterales</taxon>
        <taxon>Enterobacteriaceae</taxon>
        <taxon>Escherichia</taxon>
    </lineage>
</organism>
<evidence type="ECO:0000259" key="1">
    <source>
        <dbReference type="Pfam" id="PF01656"/>
    </source>
</evidence>
<dbReference type="Pfam" id="PF01656">
    <property type="entry name" value="CbiA"/>
    <property type="match status" value="1"/>
</dbReference>
<dbReference type="CDD" id="cd02042">
    <property type="entry name" value="ParAB_family"/>
    <property type="match status" value="1"/>
</dbReference>
<dbReference type="PANTHER" id="PTHR13696">
    <property type="entry name" value="P-LOOP CONTAINING NUCLEOSIDE TRIPHOSPHATE HYDROLASE"/>
    <property type="match status" value="1"/>
</dbReference>
<dbReference type="InterPro" id="IPR002586">
    <property type="entry name" value="CobQ/CobB/MinD/ParA_Nub-bd_dom"/>
</dbReference>
<dbReference type="InterPro" id="IPR027417">
    <property type="entry name" value="P-loop_NTPase"/>
</dbReference>